<dbReference type="Proteomes" id="UP000682733">
    <property type="component" value="Unassembled WGS sequence"/>
</dbReference>
<reference evidence="2" key="1">
    <citation type="submission" date="2021-02" db="EMBL/GenBank/DDBJ databases">
        <authorList>
            <person name="Nowell W R."/>
        </authorList>
    </citation>
    <scope>NUCLEOTIDE SEQUENCE</scope>
</reference>
<evidence type="ECO:0000313" key="1">
    <source>
        <dbReference type="EMBL" id="CAF1651427.1"/>
    </source>
</evidence>
<organism evidence="2 3">
    <name type="scientific">Didymodactylos carnosus</name>
    <dbReference type="NCBI Taxonomy" id="1234261"/>
    <lineage>
        <taxon>Eukaryota</taxon>
        <taxon>Metazoa</taxon>
        <taxon>Spiralia</taxon>
        <taxon>Gnathifera</taxon>
        <taxon>Rotifera</taxon>
        <taxon>Eurotatoria</taxon>
        <taxon>Bdelloidea</taxon>
        <taxon>Philodinida</taxon>
        <taxon>Philodinidae</taxon>
        <taxon>Didymodactylos</taxon>
    </lineage>
</organism>
<sequence>MEGPYSRIKYRPL</sequence>
<dbReference type="Proteomes" id="UP000677228">
    <property type="component" value="Unassembled WGS sequence"/>
</dbReference>
<comment type="caution">
    <text evidence="2">The sequence shown here is derived from an EMBL/GenBank/DDBJ whole genome shotgun (WGS) entry which is preliminary data.</text>
</comment>
<evidence type="ECO:0000313" key="3">
    <source>
        <dbReference type="Proteomes" id="UP000682733"/>
    </source>
</evidence>
<protein>
    <submittedName>
        <fullName evidence="2">Uncharacterized protein</fullName>
    </submittedName>
</protein>
<feature type="non-terminal residue" evidence="2">
    <location>
        <position position="13"/>
    </location>
</feature>
<name>A0A8S2XL34_9BILA</name>
<accession>A0A8S2XL34</accession>
<dbReference type="EMBL" id="CAJNOK010066306">
    <property type="protein sequence ID" value="CAF1651427.1"/>
    <property type="molecule type" value="Genomic_DNA"/>
</dbReference>
<gene>
    <name evidence="1" type="ORF">OVA965_LOCUS44844</name>
    <name evidence="2" type="ORF">TMI583_LOCUS47880</name>
</gene>
<evidence type="ECO:0000313" key="2">
    <source>
        <dbReference type="EMBL" id="CAF4499174.1"/>
    </source>
</evidence>
<dbReference type="EMBL" id="CAJOBA010094853">
    <property type="protein sequence ID" value="CAF4499174.1"/>
    <property type="molecule type" value="Genomic_DNA"/>
</dbReference>
<proteinExistence type="predicted"/>